<dbReference type="Pfam" id="PF01250">
    <property type="entry name" value="Ribosomal_S6"/>
    <property type="match status" value="1"/>
</dbReference>
<accession>A0A1F8B1W5</accession>
<keyword evidence="3 4" id="KW-0689">Ribosomal protein</keyword>
<dbReference type="EMBL" id="MGGZ01000005">
    <property type="protein sequence ID" value="OGM57739.1"/>
    <property type="molecule type" value="Genomic_DNA"/>
</dbReference>
<dbReference type="GO" id="GO:0006412">
    <property type="term" value="P:translation"/>
    <property type="evidence" value="ECO:0007669"/>
    <property type="project" value="UniProtKB-UniRule"/>
</dbReference>
<dbReference type="InterPro" id="IPR014717">
    <property type="entry name" value="Transl_elong_EF1B/ribsomal_bS6"/>
</dbReference>
<evidence type="ECO:0000256" key="1">
    <source>
        <dbReference type="ARBA" id="ARBA00009512"/>
    </source>
</evidence>
<keyword evidence="3" id="KW-0699">rRNA-binding</keyword>
<dbReference type="PANTHER" id="PTHR21011:SF1">
    <property type="entry name" value="SMALL RIBOSOMAL SUBUNIT PROTEIN BS6M"/>
    <property type="match status" value="1"/>
</dbReference>
<dbReference type="InterPro" id="IPR020814">
    <property type="entry name" value="Ribosomal_S6_plastid/chlpt"/>
</dbReference>
<comment type="caution">
    <text evidence="4">The sequence shown here is derived from an EMBL/GenBank/DDBJ whole genome shotgun (WGS) entry which is preliminary data.</text>
</comment>
<keyword evidence="3" id="KW-0694">RNA-binding</keyword>
<sequence length="95" mass="10604">MQKYELTLVLDGKDSAAKKKAVTESIEKIVALGKGKINKANEWGVRDLAYKIGKSTSGVYLHFPLELETEVAQNLLAKIRANEDIIRHLLVKQGR</sequence>
<dbReference type="NCBIfam" id="TIGR00166">
    <property type="entry name" value="S6"/>
    <property type="match status" value="1"/>
</dbReference>
<dbReference type="CDD" id="cd00473">
    <property type="entry name" value="bS6"/>
    <property type="match status" value="1"/>
</dbReference>
<dbReference type="GO" id="GO:0005840">
    <property type="term" value="C:ribosome"/>
    <property type="evidence" value="ECO:0007669"/>
    <property type="project" value="UniProtKB-KW"/>
</dbReference>
<evidence type="ECO:0000256" key="3">
    <source>
        <dbReference type="HAMAP-Rule" id="MF_00360"/>
    </source>
</evidence>
<dbReference type="Proteomes" id="UP000178313">
    <property type="component" value="Unassembled WGS sequence"/>
</dbReference>
<dbReference type="STRING" id="1802513.A3E46_01350"/>
<gene>
    <name evidence="3" type="primary">rpsF</name>
    <name evidence="4" type="ORF">A3E46_01350</name>
</gene>
<dbReference type="PANTHER" id="PTHR21011">
    <property type="entry name" value="MITOCHONDRIAL 28S RIBOSOMAL PROTEIN S6"/>
    <property type="match status" value="1"/>
</dbReference>
<evidence type="ECO:0000256" key="2">
    <source>
        <dbReference type="ARBA" id="ARBA00035294"/>
    </source>
</evidence>
<protein>
    <recommendedName>
        <fullName evidence="2 3">Small ribosomal subunit protein bS6</fullName>
    </recommendedName>
</protein>
<comment type="function">
    <text evidence="3">Binds together with bS18 to 16S ribosomal RNA.</text>
</comment>
<dbReference type="Gene3D" id="3.30.70.60">
    <property type="match status" value="1"/>
</dbReference>
<dbReference type="InterPro" id="IPR035980">
    <property type="entry name" value="Ribosomal_bS6_sf"/>
</dbReference>
<reference evidence="4 5" key="1">
    <citation type="journal article" date="2016" name="Nat. Commun.">
        <title>Thousands of microbial genomes shed light on interconnected biogeochemical processes in an aquifer system.</title>
        <authorList>
            <person name="Anantharaman K."/>
            <person name="Brown C.T."/>
            <person name="Hug L.A."/>
            <person name="Sharon I."/>
            <person name="Castelle C.J."/>
            <person name="Probst A.J."/>
            <person name="Thomas B.C."/>
            <person name="Singh A."/>
            <person name="Wilkins M.J."/>
            <person name="Karaoz U."/>
            <person name="Brodie E.L."/>
            <person name="Williams K.H."/>
            <person name="Hubbard S.S."/>
            <person name="Banfield J.F."/>
        </authorList>
    </citation>
    <scope>NUCLEOTIDE SEQUENCE [LARGE SCALE GENOMIC DNA]</scope>
</reference>
<dbReference type="GO" id="GO:0005737">
    <property type="term" value="C:cytoplasm"/>
    <property type="evidence" value="ECO:0007669"/>
    <property type="project" value="UniProtKB-ARBA"/>
</dbReference>
<evidence type="ECO:0000313" key="5">
    <source>
        <dbReference type="Proteomes" id="UP000178313"/>
    </source>
</evidence>
<keyword evidence="3" id="KW-0687">Ribonucleoprotein</keyword>
<dbReference type="SUPFAM" id="SSF54995">
    <property type="entry name" value="Ribosomal protein S6"/>
    <property type="match status" value="1"/>
</dbReference>
<dbReference type="HAMAP" id="MF_00360">
    <property type="entry name" value="Ribosomal_bS6"/>
    <property type="match status" value="1"/>
</dbReference>
<dbReference type="GO" id="GO:0003735">
    <property type="term" value="F:structural constituent of ribosome"/>
    <property type="evidence" value="ECO:0007669"/>
    <property type="project" value="InterPro"/>
</dbReference>
<dbReference type="AlphaFoldDB" id="A0A1F8B1W5"/>
<comment type="similarity">
    <text evidence="1 3">Belongs to the bacterial ribosomal protein bS6 family.</text>
</comment>
<evidence type="ECO:0000313" key="4">
    <source>
        <dbReference type="EMBL" id="OGM57739.1"/>
    </source>
</evidence>
<name>A0A1F8B1W5_9BACT</name>
<organism evidence="4 5">
    <name type="scientific">Candidatus Woesebacteria bacterium RIFCSPHIGHO2_12_FULL_46_16</name>
    <dbReference type="NCBI Taxonomy" id="1802513"/>
    <lineage>
        <taxon>Bacteria</taxon>
        <taxon>Candidatus Woeseibacteriota</taxon>
    </lineage>
</organism>
<proteinExistence type="inferred from homology"/>
<dbReference type="GO" id="GO:1990904">
    <property type="term" value="C:ribonucleoprotein complex"/>
    <property type="evidence" value="ECO:0007669"/>
    <property type="project" value="UniProtKB-KW"/>
</dbReference>
<dbReference type="GO" id="GO:0070181">
    <property type="term" value="F:small ribosomal subunit rRNA binding"/>
    <property type="evidence" value="ECO:0007669"/>
    <property type="project" value="TreeGrafter"/>
</dbReference>
<dbReference type="InterPro" id="IPR000529">
    <property type="entry name" value="Ribosomal_bS6"/>
</dbReference>